<dbReference type="STRING" id="1712654.A7C91_01855"/>
<dbReference type="AlphaFoldDB" id="A0A172WF75"/>
<name>A0A172WF75_9EURY</name>
<dbReference type="EMBL" id="CP015520">
    <property type="protein sequence ID" value="ANF22073.1"/>
    <property type="molecule type" value="Genomic_DNA"/>
</dbReference>
<organism evidence="1 2">
    <name type="scientific">Thermococcus piezophilus</name>
    <dbReference type="NCBI Taxonomy" id="1712654"/>
    <lineage>
        <taxon>Archaea</taxon>
        <taxon>Methanobacteriati</taxon>
        <taxon>Methanobacteriota</taxon>
        <taxon>Thermococci</taxon>
        <taxon>Thermococcales</taxon>
        <taxon>Thermococcaceae</taxon>
        <taxon>Thermococcus</taxon>
    </lineage>
</organism>
<protein>
    <submittedName>
        <fullName evidence="1">Uncharacterized protein</fullName>
    </submittedName>
</protein>
<proteinExistence type="predicted"/>
<dbReference type="KEGG" id="tpie:A7C91_01855"/>
<accession>A0A172WF75</accession>
<evidence type="ECO:0000313" key="1">
    <source>
        <dbReference type="EMBL" id="ANF22073.1"/>
    </source>
</evidence>
<reference evidence="2" key="1">
    <citation type="journal article" date="2016" name="Syst. Appl. Microbiol.">
        <title>Thermococcus piezophilus sp. nov., a novel hyperthermophilic and piezophilic archaeon with a broad pressure range for growth, isolated from a deepest hydrothermal vent at the Mid-Cayman Rise.</title>
        <authorList>
            <person name="Dalmasso C."/>
            <person name="Oger P."/>
            <person name="Selva G."/>
            <person name="Courtine D."/>
            <person name="L'Haridon S."/>
            <person name="Garlaschelli A."/>
            <person name="Roussel E."/>
            <person name="Miyazaki J."/>
            <person name="Reveillaud J."/>
            <person name="Jebbar M."/>
            <person name="Takai K."/>
            <person name="Maignien L."/>
            <person name="Alain K."/>
        </authorList>
    </citation>
    <scope>NUCLEOTIDE SEQUENCE [LARGE SCALE GENOMIC DNA]</scope>
    <source>
        <strain evidence="2">CDGS</strain>
    </source>
</reference>
<evidence type="ECO:0000313" key="2">
    <source>
        <dbReference type="Proteomes" id="UP000076969"/>
    </source>
</evidence>
<keyword evidence="2" id="KW-1185">Reference proteome</keyword>
<gene>
    <name evidence="1" type="ORF">A7C91_01855</name>
</gene>
<dbReference type="Proteomes" id="UP000076969">
    <property type="component" value="Chromosome"/>
</dbReference>
<sequence length="88" mass="10645">MAEIVNTYNKENFTEKERQILSYFANKFLRQMLDEEVKVKTRYAEEEDIKRLIEKLKEWNEDEVDLIDVLETKLDAMTSIMVIAVRLW</sequence>